<reference evidence="3" key="1">
    <citation type="submission" date="2012-06" db="EMBL/GenBank/DDBJ databases">
        <title>The complete genome of Flexibacter litoralis DSM 6794.</title>
        <authorList>
            <person name="Lucas S."/>
            <person name="Copeland A."/>
            <person name="Lapidus A."/>
            <person name="Glavina del Rio T."/>
            <person name="Dalin E."/>
            <person name="Tice H."/>
            <person name="Bruce D."/>
            <person name="Goodwin L."/>
            <person name="Pitluck S."/>
            <person name="Peters L."/>
            <person name="Ovchinnikova G."/>
            <person name="Lu M."/>
            <person name="Kyrpides N."/>
            <person name="Mavromatis K."/>
            <person name="Ivanova N."/>
            <person name="Brettin T."/>
            <person name="Detter J.C."/>
            <person name="Han C."/>
            <person name="Larimer F."/>
            <person name="Land M."/>
            <person name="Hauser L."/>
            <person name="Markowitz V."/>
            <person name="Cheng J.-F."/>
            <person name="Hugenholtz P."/>
            <person name="Woyke T."/>
            <person name="Wu D."/>
            <person name="Spring S."/>
            <person name="Lang E."/>
            <person name="Kopitz M."/>
            <person name="Brambilla E."/>
            <person name="Klenk H.-P."/>
            <person name="Eisen J.A."/>
        </authorList>
    </citation>
    <scope>NUCLEOTIDE SEQUENCE [LARGE SCALE GENOMIC DNA]</scope>
    <source>
        <strain evidence="3">ATCC 23117 / DSM 6794 / NBRC 15988 / NCIMB 1366 / Sio-4</strain>
    </source>
</reference>
<evidence type="ECO:0000313" key="2">
    <source>
        <dbReference type="EMBL" id="AFM03601.1"/>
    </source>
</evidence>
<dbReference type="GO" id="GO:0043856">
    <property type="term" value="F:anti-sigma factor antagonist activity"/>
    <property type="evidence" value="ECO:0007669"/>
    <property type="project" value="TreeGrafter"/>
</dbReference>
<dbReference type="HOGENOM" id="CLU_115403_6_2_10"/>
<gene>
    <name evidence="2" type="ordered locus">Fleli_1163</name>
</gene>
<dbReference type="Proteomes" id="UP000006054">
    <property type="component" value="Chromosome"/>
</dbReference>
<dbReference type="Pfam" id="PF01740">
    <property type="entry name" value="STAS"/>
    <property type="match status" value="1"/>
</dbReference>
<evidence type="ECO:0000313" key="3">
    <source>
        <dbReference type="Proteomes" id="UP000006054"/>
    </source>
</evidence>
<dbReference type="eggNOG" id="COG1366">
    <property type="taxonomic scope" value="Bacteria"/>
</dbReference>
<dbReference type="CDD" id="cd07043">
    <property type="entry name" value="STAS_anti-anti-sigma_factors"/>
    <property type="match status" value="1"/>
</dbReference>
<dbReference type="EMBL" id="CP003345">
    <property type="protein sequence ID" value="AFM03601.1"/>
    <property type="molecule type" value="Genomic_DNA"/>
</dbReference>
<dbReference type="PROSITE" id="PS50801">
    <property type="entry name" value="STAS"/>
    <property type="match status" value="1"/>
</dbReference>
<proteinExistence type="predicted"/>
<dbReference type="PANTHER" id="PTHR33495">
    <property type="entry name" value="ANTI-SIGMA FACTOR ANTAGONIST TM_1081-RELATED-RELATED"/>
    <property type="match status" value="1"/>
</dbReference>
<dbReference type="InterPro" id="IPR002645">
    <property type="entry name" value="STAS_dom"/>
</dbReference>
<name>I4AI16_BERLS</name>
<protein>
    <submittedName>
        <fullName evidence="2">Anti-anti-sigma regulatory factor (Antagonist of anti-sigma factor)</fullName>
    </submittedName>
</protein>
<organism evidence="2 3">
    <name type="scientific">Bernardetia litoralis (strain ATCC 23117 / DSM 6794 / NBRC 15988 / NCIMB 1366 / Fx l1 / Sio-4)</name>
    <name type="common">Flexibacter litoralis</name>
    <dbReference type="NCBI Taxonomy" id="880071"/>
    <lineage>
        <taxon>Bacteria</taxon>
        <taxon>Pseudomonadati</taxon>
        <taxon>Bacteroidota</taxon>
        <taxon>Cytophagia</taxon>
        <taxon>Cytophagales</taxon>
        <taxon>Bernardetiaceae</taxon>
        <taxon>Bernardetia</taxon>
    </lineage>
</organism>
<dbReference type="KEGG" id="fli:Fleli_1163"/>
<accession>I4AI16</accession>
<dbReference type="OrthoDB" id="9796110at2"/>
<evidence type="ECO:0000259" key="1">
    <source>
        <dbReference type="PROSITE" id="PS50801"/>
    </source>
</evidence>
<dbReference type="Gene3D" id="3.30.750.24">
    <property type="entry name" value="STAS domain"/>
    <property type="match status" value="1"/>
</dbReference>
<dbReference type="AlphaFoldDB" id="I4AI16"/>
<dbReference type="RefSeq" id="WP_014797058.1">
    <property type="nucleotide sequence ID" value="NC_018018.1"/>
</dbReference>
<keyword evidence="3" id="KW-1185">Reference proteome</keyword>
<feature type="domain" description="STAS" evidence="1">
    <location>
        <begin position="21"/>
        <end position="111"/>
    </location>
</feature>
<sequence length="127" mass="14402">MKFTLNKQEQYTVFKLQEEKLDSSIAPKLKTEFFTLYQSGMVNLIFDMGNIKYVDSSGLSSILVAKRLSEQINGYLALAGVSDHVMKLMTISKLDSVLNLIPTVEESVDAIFMAELERDIKEDEKNK</sequence>
<dbReference type="SUPFAM" id="SSF52091">
    <property type="entry name" value="SpoIIaa-like"/>
    <property type="match status" value="1"/>
</dbReference>
<dbReference type="InterPro" id="IPR036513">
    <property type="entry name" value="STAS_dom_sf"/>
</dbReference>
<dbReference type="STRING" id="880071.Fleli_1163"/>